<dbReference type="HOGENOM" id="CLU_013325_10_4_7"/>
<dbReference type="SUPFAM" id="SSF69572">
    <property type="entry name" value="Activating enzymes of the ubiquitin-like proteins"/>
    <property type="match status" value="1"/>
</dbReference>
<feature type="domain" description="THIF-type NAD/FAD binding fold" evidence="1">
    <location>
        <begin position="109"/>
        <end position="331"/>
    </location>
</feature>
<dbReference type="InterPro" id="IPR000594">
    <property type="entry name" value="ThiF_NAD_FAD-bd"/>
</dbReference>
<dbReference type="OrthoDB" id="9804286at2"/>
<name>B8DQ32_NITV9</name>
<dbReference type="InterPro" id="IPR035985">
    <property type="entry name" value="Ubiquitin-activating_enz"/>
</dbReference>
<dbReference type="GO" id="GO:0061504">
    <property type="term" value="P:cyclic threonylcarbamoyladenosine biosynthetic process"/>
    <property type="evidence" value="ECO:0007669"/>
    <property type="project" value="TreeGrafter"/>
</dbReference>
<evidence type="ECO:0000259" key="1">
    <source>
        <dbReference type="Pfam" id="PF00899"/>
    </source>
</evidence>
<dbReference type="eggNOG" id="COG0476">
    <property type="taxonomic scope" value="Bacteria"/>
</dbReference>
<reference evidence="2" key="1">
    <citation type="submission" date="2008-10" db="EMBL/GenBank/DDBJ databases">
        <title>Complete sequence of Desulfovibrio vulgaris str. 'Miyazaki F'.</title>
        <authorList>
            <person name="Lucas S."/>
            <person name="Copeland A."/>
            <person name="Lapidus A."/>
            <person name="Glavina del Rio T."/>
            <person name="Dalin E."/>
            <person name="Tice H."/>
            <person name="Bruce D."/>
            <person name="Goodwin L."/>
            <person name="Pitluck S."/>
            <person name="Sims D."/>
            <person name="Brettin T."/>
            <person name="Detter J.C."/>
            <person name="Han C."/>
            <person name="Larimer F."/>
            <person name="Land M."/>
            <person name="Hauser L."/>
            <person name="Kyrpides N."/>
            <person name="Mikhailova N."/>
            <person name="Hazen T.C."/>
            <person name="Richardson P."/>
        </authorList>
    </citation>
    <scope>NUCLEOTIDE SEQUENCE</scope>
    <source>
        <strain evidence="2">Miyazaki F</strain>
    </source>
</reference>
<dbReference type="PANTHER" id="PTHR43267:SF1">
    <property type="entry name" value="TRNA THREONYLCARBAMOYLADENOSINE DEHYDRATASE"/>
    <property type="match status" value="1"/>
</dbReference>
<dbReference type="EMBL" id="CP001197">
    <property type="protein sequence ID" value="ACL08896.1"/>
    <property type="molecule type" value="Genomic_DNA"/>
</dbReference>
<gene>
    <name evidence="2" type="ordered locus">DvMF_1953</name>
</gene>
<organism evidence="2">
    <name type="scientific">Nitratidesulfovibrio vulgaris (strain DSM 19637 / Miyazaki F)</name>
    <name type="common">Desulfovibrio vulgaris</name>
    <dbReference type="NCBI Taxonomy" id="883"/>
    <lineage>
        <taxon>Bacteria</taxon>
        <taxon>Pseudomonadati</taxon>
        <taxon>Thermodesulfobacteriota</taxon>
        <taxon>Desulfovibrionia</taxon>
        <taxon>Desulfovibrionales</taxon>
        <taxon>Desulfovibrionaceae</taxon>
        <taxon>Nitratidesulfovibrio</taxon>
    </lineage>
</organism>
<dbReference type="Gene3D" id="3.40.50.720">
    <property type="entry name" value="NAD(P)-binding Rossmann-like Domain"/>
    <property type="match status" value="1"/>
</dbReference>
<dbReference type="KEGG" id="dvm:DvMF_1953"/>
<dbReference type="STRING" id="883.DvMF_1953"/>
<sequence>MPGKANRPSAPHLTVTGLFVYTVAEGVPGNPVHARFWAPVPKEFAVDSSDMLRQALERAAVPGTQPDGRPVRVVPHGAADGAARQAGVLLRQAEIAALELGLVPERYLRNFATLDCAGQARLLRARVALVGLGGLGGHILEGLARMGIGQIRVADHDVFEPTNLNRQLLATQAELGAPKADAAVRRVAQVNPAVELDVWRGRLEGQDFARFYAGVDVAIDALGGVAFRPAAESGAAAADVPLIAASVAGWTAMVATALPGERGLAGMFFPHGQPAATPAEDVLGCQPPALLVAAGLVLSEAVRLALGQPPRLGGSHGRMAVVDLTTISLDRLSLQG</sequence>
<accession>B8DQ32</accession>
<evidence type="ECO:0000313" key="2">
    <source>
        <dbReference type="EMBL" id="ACL08896.1"/>
    </source>
</evidence>
<dbReference type="Pfam" id="PF00899">
    <property type="entry name" value="ThiF"/>
    <property type="match status" value="1"/>
</dbReference>
<dbReference type="InterPro" id="IPR045886">
    <property type="entry name" value="ThiF/MoeB/HesA"/>
</dbReference>
<dbReference type="GO" id="GO:0008641">
    <property type="term" value="F:ubiquitin-like modifier activating enzyme activity"/>
    <property type="evidence" value="ECO:0007669"/>
    <property type="project" value="InterPro"/>
</dbReference>
<proteinExistence type="predicted"/>
<dbReference type="PANTHER" id="PTHR43267">
    <property type="entry name" value="TRNA THREONYLCARBAMOYLADENOSINE DEHYDRATASE"/>
    <property type="match status" value="1"/>
</dbReference>
<dbReference type="GO" id="GO:0061503">
    <property type="term" value="F:tRNA threonylcarbamoyladenosine dehydratase"/>
    <property type="evidence" value="ECO:0007669"/>
    <property type="project" value="TreeGrafter"/>
</dbReference>
<protein>
    <submittedName>
        <fullName evidence="2">UBA/THIF-type NAD/FAD binding protein</fullName>
    </submittedName>
</protein>
<dbReference type="AlphaFoldDB" id="B8DQ32"/>